<name>A0A8T2U968_CERRI</name>
<organism evidence="2 3">
    <name type="scientific">Ceratopteris richardii</name>
    <name type="common">Triangle waterfern</name>
    <dbReference type="NCBI Taxonomy" id="49495"/>
    <lineage>
        <taxon>Eukaryota</taxon>
        <taxon>Viridiplantae</taxon>
        <taxon>Streptophyta</taxon>
        <taxon>Embryophyta</taxon>
        <taxon>Tracheophyta</taxon>
        <taxon>Polypodiopsida</taxon>
        <taxon>Polypodiidae</taxon>
        <taxon>Polypodiales</taxon>
        <taxon>Pteridineae</taxon>
        <taxon>Pteridaceae</taxon>
        <taxon>Parkerioideae</taxon>
        <taxon>Ceratopteris</taxon>
    </lineage>
</organism>
<dbReference type="Proteomes" id="UP000825935">
    <property type="component" value="Chromosome 8"/>
</dbReference>
<keyword evidence="3" id="KW-1185">Reference proteome</keyword>
<reference evidence="2" key="1">
    <citation type="submission" date="2021-08" db="EMBL/GenBank/DDBJ databases">
        <title>WGS assembly of Ceratopteris richardii.</title>
        <authorList>
            <person name="Marchant D.B."/>
            <person name="Chen G."/>
            <person name="Jenkins J."/>
            <person name="Shu S."/>
            <person name="Leebens-Mack J."/>
            <person name="Grimwood J."/>
            <person name="Schmutz J."/>
            <person name="Soltis P."/>
            <person name="Soltis D."/>
            <person name="Chen Z.-H."/>
        </authorList>
    </citation>
    <scope>NUCLEOTIDE SEQUENCE</scope>
    <source>
        <strain evidence="2">Whitten #5841</strain>
        <tissue evidence="2">Leaf</tissue>
    </source>
</reference>
<feature type="region of interest" description="Disordered" evidence="1">
    <location>
        <begin position="22"/>
        <end position="56"/>
    </location>
</feature>
<evidence type="ECO:0000256" key="1">
    <source>
        <dbReference type="SAM" id="MobiDB-lite"/>
    </source>
</evidence>
<evidence type="ECO:0000313" key="2">
    <source>
        <dbReference type="EMBL" id="KAH7431912.1"/>
    </source>
</evidence>
<comment type="caution">
    <text evidence="2">The sequence shown here is derived from an EMBL/GenBank/DDBJ whole genome shotgun (WGS) entry which is preliminary data.</text>
</comment>
<sequence>MGMSHTVAIVKKKEAIVKQLHCRDDERRAGPSPLSGSTRPQFFEPGPSGGKESRQTDLRHEFGSDYRECLDGPIVFPGPCALPTDISLLKRQTTILTPQDKRVTTYELGRILQQLESRDSLTLLSTCDTRVVRILSCHKASVVQITIQLRPRPMASSEEASDCTVHASEFFFRGNVASFAACLASLPITRLPLGSPKASLKETLSLSDSRVEIGFGNVDALRPRVVCELCFTTLFCGSEPA</sequence>
<protein>
    <submittedName>
        <fullName evidence="2">Uncharacterized protein</fullName>
    </submittedName>
</protein>
<dbReference type="EMBL" id="CM035413">
    <property type="protein sequence ID" value="KAH7431912.1"/>
    <property type="molecule type" value="Genomic_DNA"/>
</dbReference>
<gene>
    <name evidence="2" type="ORF">KP509_08G072900</name>
</gene>
<accession>A0A8T2U968</accession>
<proteinExistence type="predicted"/>
<dbReference type="AlphaFoldDB" id="A0A8T2U968"/>
<evidence type="ECO:0000313" key="3">
    <source>
        <dbReference type="Proteomes" id="UP000825935"/>
    </source>
</evidence>